<comment type="caution">
    <text evidence="1">The sequence shown here is derived from an EMBL/GenBank/DDBJ whole genome shotgun (WGS) entry which is preliminary data.</text>
</comment>
<protein>
    <submittedName>
        <fullName evidence="1">Uncharacterized protein</fullName>
    </submittedName>
</protein>
<name>A0ACB9FAS1_CICIN</name>
<dbReference type="EMBL" id="CM042011">
    <property type="protein sequence ID" value="KAI3768458.1"/>
    <property type="molecule type" value="Genomic_DNA"/>
</dbReference>
<reference evidence="1 2" key="2">
    <citation type="journal article" date="2022" name="Mol. Ecol. Resour.">
        <title>The genomes of chicory, endive, great burdock and yacon provide insights into Asteraceae paleo-polyploidization history and plant inulin production.</title>
        <authorList>
            <person name="Fan W."/>
            <person name="Wang S."/>
            <person name="Wang H."/>
            <person name="Wang A."/>
            <person name="Jiang F."/>
            <person name="Liu H."/>
            <person name="Zhao H."/>
            <person name="Xu D."/>
            <person name="Zhang Y."/>
        </authorList>
    </citation>
    <scope>NUCLEOTIDE SEQUENCE [LARGE SCALE GENOMIC DNA]</scope>
    <source>
        <strain evidence="2">cv. Punajuju</strain>
        <tissue evidence="1">Leaves</tissue>
    </source>
</reference>
<reference evidence="2" key="1">
    <citation type="journal article" date="2022" name="Mol. Ecol. Resour.">
        <title>The genomes of chicory, endive, great burdock and yacon provide insights into Asteraceae palaeo-polyploidization history and plant inulin production.</title>
        <authorList>
            <person name="Fan W."/>
            <person name="Wang S."/>
            <person name="Wang H."/>
            <person name="Wang A."/>
            <person name="Jiang F."/>
            <person name="Liu H."/>
            <person name="Zhao H."/>
            <person name="Xu D."/>
            <person name="Zhang Y."/>
        </authorList>
    </citation>
    <scope>NUCLEOTIDE SEQUENCE [LARGE SCALE GENOMIC DNA]</scope>
    <source>
        <strain evidence="2">cv. Punajuju</strain>
    </source>
</reference>
<organism evidence="1 2">
    <name type="scientific">Cichorium intybus</name>
    <name type="common">Chicory</name>
    <dbReference type="NCBI Taxonomy" id="13427"/>
    <lineage>
        <taxon>Eukaryota</taxon>
        <taxon>Viridiplantae</taxon>
        <taxon>Streptophyta</taxon>
        <taxon>Embryophyta</taxon>
        <taxon>Tracheophyta</taxon>
        <taxon>Spermatophyta</taxon>
        <taxon>Magnoliopsida</taxon>
        <taxon>eudicotyledons</taxon>
        <taxon>Gunneridae</taxon>
        <taxon>Pentapetalae</taxon>
        <taxon>asterids</taxon>
        <taxon>campanulids</taxon>
        <taxon>Asterales</taxon>
        <taxon>Asteraceae</taxon>
        <taxon>Cichorioideae</taxon>
        <taxon>Cichorieae</taxon>
        <taxon>Cichoriinae</taxon>
        <taxon>Cichorium</taxon>
    </lineage>
</organism>
<proteinExistence type="predicted"/>
<gene>
    <name evidence="1" type="ORF">L2E82_19147</name>
</gene>
<evidence type="ECO:0000313" key="2">
    <source>
        <dbReference type="Proteomes" id="UP001055811"/>
    </source>
</evidence>
<accession>A0ACB9FAS1</accession>
<evidence type="ECO:0000313" key="1">
    <source>
        <dbReference type="EMBL" id="KAI3768458.1"/>
    </source>
</evidence>
<keyword evidence="2" id="KW-1185">Reference proteome</keyword>
<dbReference type="Proteomes" id="UP001055811">
    <property type="component" value="Linkage Group LG03"/>
</dbReference>
<sequence>MSSSFSLLPTTPFSLYPSGSLIHYHEHKPPPSCQHLIDSENCFAAQLIPQSVGVSKMFDSFTPVVFCRPSSDHRTRELEIVSTLVIRMLWEVEVPVAKETTNTNMDKTPVDVPSCSETDASRDVFGRKNDFAIVFLSWASNLHIVKEHLLIVCELLKANLYEFHKFNREYGGEVYFTMPRLQNDSPSTLLARVIGIIIPIGQDMLVKGRDTNKYFFKNQSLFYDRNQDTNELEYPIPKKTFLRHHLLLTNVRPRVYRFCLSFT</sequence>